<feature type="transmembrane region" description="Helical" evidence="9">
    <location>
        <begin position="121"/>
        <end position="142"/>
    </location>
</feature>
<keyword evidence="6 9" id="KW-0472">Membrane</keyword>
<protein>
    <recommendedName>
        <fullName evidence="10">Ionotropic glutamate receptor C-terminal domain-containing protein</fullName>
    </recommendedName>
</protein>
<keyword evidence="8" id="KW-0325">Glycoprotein</keyword>
<evidence type="ECO:0000256" key="7">
    <source>
        <dbReference type="ARBA" id="ARBA00023170"/>
    </source>
</evidence>
<keyword evidence="5 9" id="KW-1133">Transmembrane helix</keyword>
<comment type="caution">
    <text evidence="11">The sequence shown here is derived from an EMBL/GenBank/DDBJ whole genome shotgun (WGS) entry which is preliminary data.</text>
</comment>
<dbReference type="GO" id="GO:0005886">
    <property type="term" value="C:plasma membrane"/>
    <property type="evidence" value="ECO:0007669"/>
    <property type="project" value="UniProtKB-SubCell"/>
</dbReference>
<keyword evidence="4 9" id="KW-0812">Transmembrane</keyword>
<feature type="domain" description="Ionotropic glutamate receptor C-terminal" evidence="10">
    <location>
        <begin position="47"/>
        <end position="319"/>
    </location>
</feature>
<evidence type="ECO:0000313" key="11">
    <source>
        <dbReference type="EMBL" id="KAL1122650.1"/>
    </source>
</evidence>
<dbReference type="InterPro" id="IPR001320">
    <property type="entry name" value="Iontro_rcpt_C"/>
</dbReference>
<dbReference type="Gene3D" id="1.10.287.70">
    <property type="match status" value="1"/>
</dbReference>
<keyword evidence="3" id="KW-1003">Cell membrane</keyword>
<dbReference type="AlphaFoldDB" id="A0ABD0Y5I3"/>
<evidence type="ECO:0000259" key="10">
    <source>
        <dbReference type="Pfam" id="PF00060"/>
    </source>
</evidence>
<evidence type="ECO:0000256" key="1">
    <source>
        <dbReference type="ARBA" id="ARBA00004651"/>
    </source>
</evidence>
<comment type="subcellular location">
    <subcellularLocation>
        <location evidence="1">Cell membrane</location>
        <topology evidence="1">Multi-pass membrane protein</topology>
    </subcellularLocation>
</comment>
<evidence type="ECO:0000256" key="8">
    <source>
        <dbReference type="ARBA" id="ARBA00023180"/>
    </source>
</evidence>
<evidence type="ECO:0000313" key="12">
    <source>
        <dbReference type="Proteomes" id="UP001558652"/>
    </source>
</evidence>
<accession>A0ABD0Y5I3</accession>
<evidence type="ECO:0000256" key="6">
    <source>
        <dbReference type="ARBA" id="ARBA00023136"/>
    </source>
</evidence>
<comment type="similarity">
    <text evidence="2">Belongs to the glutamate-gated ion channel (TC 1.A.10.1) family.</text>
</comment>
<evidence type="ECO:0000256" key="5">
    <source>
        <dbReference type="ARBA" id="ARBA00022989"/>
    </source>
</evidence>
<dbReference type="SUPFAM" id="SSF53850">
    <property type="entry name" value="Periplasmic binding protein-like II"/>
    <property type="match status" value="1"/>
</dbReference>
<dbReference type="EMBL" id="JBFDAA010000013">
    <property type="protein sequence ID" value="KAL1122650.1"/>
    <property type="molecule type" value="Genomic_DNA"/>
</dbReference>
<gene>
    <name evidence="11" type="ORF">AAG570_002977</name>
</gene>
<evidence type="ECO:0000256" key="3">
    <source>
        <dbReference type="ARBA" id="ARBA00022475"/>
    </source>
</evidence>
<evidence type="ECO:0000256" key="9">
    <source>
        <dbReference type="SAM" id="Phobius"/>
    </source>
</evidence>
<evidence type="ECO:0000256" key="2">
    <source>
        <dbReference type="ARBA" id="ARBA00008685"/>
    </source>
</evidence>
<proteinExistence type="inferred from homology"/>
<dbReference type="InterPro" id="IPR052192">
    <property type="entry name" value="Insect_Ionotropic_Sensory_Rcpt"/>
</dbReference>
<dbReference type="Pfam" id="PF00060">
    <property type="entry name" value="Lig_chan"/>
    <property type="match status" value="1"/>
</dbReference>
<keyword evidence="12" id="KW-1185">Reference proteome</keyword>
<sequence length="352" mass="40460">MTAIAFTQTEERKQIVNFTSIAIEPYSLLVSRPRELSRALLFLLPFSVDTWLCIVAVILILGPLLNFVHRTSPFYQHYRSLDRGGFSKLVNCLWYLYGALLQQGGSSLPAADSGRLVVATWWLSVVVMATTYSGNLVAFLTFPKMETKVSNLDQLLQRRHEFTWGMPAASTVHDVLKRANTDKLNQISKRAELHSEMTPQILDRIRYNNHVYIDRKSRLLFTMKRDFLATGICDFSLGKEEFLEEHLGIMMLPGNPYFKIINKEIGRMHRVGLISKWTRDYMPKKDKCWNFNPLYTNGVDNHTVNLSDMQGSFFVLILGKICVFVLPHSSYLKIQVMHLILTFVNYLSCSFA</sequence>
<dbReference type="GO" id="GO:0050906">
    <property type="term" value="P:detection of stimulus involved in sensory perception"/>
    <property type="evidence" value="ECO:0007669"/>
    <property type="project" value="UniProtKB-ARBA"/>
</dbReference>
<dbReference type="PANTHER" id="PTHR42643">
    <property type="entry name" value="IONOTROPIC RECEPTOR 20A-RELATED"/>
    <property type="match status" value="1"/>
</dbReference>
<name>A0ABD0Y5I3_9HEMI</name>
<keyword evidence="7" id="KW-0675">Receptor</keyword>
<reference evidence="11 12" key="1">
    <citation type="submission" date="2024-07" db="EMBL/GenBank/DDBJ databases">
        <title>Chromosome-level genome assembly of the water stick insect Ranatra chinensis (Heteroptera: Nepidae).</title>
        <authorList>
            <person name="Liu X."/>
        </authorList>
    </citation>
    <scope>NUCLEOTIDE SEQUENCE [LARGE SCALE GENOMIC DNA]</scope>
    <source>
        <strain evidence="11">Cailab_2021Rc</strain>
        <tissue evidence="11">Muscle</tissue>
    </source>
</reference>
<evidence type="ECO:0000256" key="4">
    <source>
        <dbReference type="ARBA" id="ARBA00022692"/>
    </source>
</evidence>
<organism evidence="11 12">
    <name type="scientific">Ranatra chinensis</name>
    <dbReference type="NCBI Taxonomy" id="642074"/>
    <lineage>
        <taxon>Eukaryota</taxon>
        <taxon>Metazoa</taxon>
        <taxon>Ecdysozoa</taxon>
        <taxon>Arthropoda</taxon>
        <taxon>Hexapoda</taxon>
        <taxon>Insecta</taxon>
        <taxon>Pterygota</taxon>
        <taxon>Neoptera</taxon>
        <taxon>Paraneoptera</taxon>
        <taxon>Hemiptera</taxon>
        <taxon>Heteroptera</taxon>
        <taxon>Panheteroptera</taxon>
        <taxon>Nepomorpha</taxon>
        <taxon>Nepidae</taxon>
        <taxon>Ranatrinae</taxon>
        <taxon>Ranatra</taxon>
    </lineage>
</organism>
<dbReference type="PANTHER" id="PTHR42643:SF24">
    <property type="entry name" value="IONOTROPIC RECEPTOR 60A"/>
    <property type="match status" value="1"/>
</dbReference>
<feature type="transmembrane region" description="Helical" evidence="9">
    <location>
        <begin position="39"/>
        <end position="65"/>
    </location>
</feature>
<dbReference type="FunFam" id="1.10.287.70:FF:000143">
    <property type="entry name" value="Probable glutamate receptor"/>
    <property type="match status" value="1"/>
</dbReference>
<dbReference type="Proteomes" id="UP001558652">
    <property type="component" value="Unassembled WGS sequence"/>
</dbReference>